<comment type="caution">
    <text evidence="1">The sequence shown here is derived from an EMBL/GenBank/DDBJ whole genome shotgun (WGS) entry which is preliminary data.</text>
</comment>
<accession>A0A5B7GDX5</accession>
<reference evidence="1 2" key="1">
    <citation type="submission" date="2019-05" db="EMBL/GenBank/DDBJ databases">
        <title>Another draft genome of Portunus trituberculatus and its Hox gene families provides insights of decapod evolution.</title>
        <authorList>
            <person name="Jeong J.-H."/>
            <person name="Song I."/>
            <person name="Kim S."/>
            <person name="Choi T."/>
            <person name="Kim D."/>
            <person name="Ryu S."/>
            <person name="Kim W."/>
        </authorList>
    </citation>
    <scope>NUCLEOTIDE SEQUENCE [LARGE SCALE GENOMIC DNA]</scope>
    <source>
        <tissue evidence="1">Muscle</tissue>
    </source>
</reference>
<protein>
    <submittedName>
        <fullName evidence="1">Uncharacterized protein</fullName>
    </submittedName>
</protein>
<dbReference type="EMBL" id="VSRR010013418">
    <property type="protein sequence ID" value="MPC55766.1"/>
    <property type="molecule type" value="Genomic_DNA"/>
</dbReference>
<sequence length="65" mass="7399">MVCVPWELVKRVPNKGKPQGLSTRGAPQLPQIPVQCESNSLMVPEMSRMYRIKVHSPQCLRQPSR</sequence>
<proteinExistence type="predicted"/>
<organism evidence="1 2">
    <name type="scientific">Portunus trituberculatus</name>
    <name type="common">Swimming crab</name>
    <name type="synonym">Neptunus trituberculatus</name>
    <dbReference type="NCBI Taxonomy" id="210409"/>
    <lineage>
        <taxon>Eukaryota</taxon>
        <taxon>Metazoa</taxon>
        <taxon>Ecdysozoa</taxon>
        <taxon>Arthropoda</taxon>
        <taxon>Crustacea</taxon>
        <taxon>Multicrustacea</taxon>
        <taxon>Malacostraca</taxon>
        <taxon>Eumalacostraca</taxon>
        <taxon>Eucarida</taxon>
        <taxon>Decapoda</taxon>
        <taxon>Pleocyemata</taxon>
        <taxon>Brachyura</taxon>
        <taxon>Eubrachyura</taxon>
        <taxon>Portunoidea</taxon>
        <taxon>Portunidae</taxon>
        <taxon>Portuninae</taxon>
        <taxon>Portunus</taxon>
    </lineage>
</organism>
<evidence type="ECO:0000313" key="1">
    <source>
        <dbReference type="EMBL" id="MPC55766.1"/>
    </source>
</evidence>
<evidence type="ECO:0000313" key="2">
    <source>
        <dbReference type="Proteomes" id="UP000324222"/>
    </source>
</evidence>
<keyword evidence="2" id="KW-1185">Reference proteome</keyword>
<dbReference type="Proteomes" id="UP000324222">
    <property type="component" value="Unassembled WGS sequence"/>
</dbReference>
<name>A0A5B7GDX5_PORTR</name>
<gene>
    <name evidence="1" type="ORF">E2C01_049710</name>
</gene>
<dbReference type="AlphaFoldDB" id="A0A5B7GDX5"/>